<dbReference type="PANTHER" id="PTHR22605:SF1">
    <property type="entry name" value="RZ-TYPE DOMAIN-CONTAINING PROTEIN"/>
    <property type="match status" value="1"/>
</dbReference>
<dbReference type="GO" id="GO:0002376">
    <property type="term" value="P:immune system process"/>
    <property type="evidence" value="ECO:0007669"/>
    <property type="project" value="UniProtKB-KW"/>
</dbReference>
<evidence type="ECO:0000256" key="2">
    <source>
        <dbReference type="ARBA" id="ARBA00022490"/>
    </source>
</evidence>
<evidence type="ECO:0000256" key="1">
    <source>
        <dbReference type="ARBA" id="ARBA00004496"/>
    </source>
</evidence>
<accession>A0A397W8I3</accession>
<keyword evidence="9" id="KW-1185">Reference proteome</keyword>
<evidence type="ECO:0000256" key="4">
    <source>
        <dbReference type="ARBA" id="ARBA00022771"/>
    </source>
</evidence>
<keyword evidence="3" id="KW-0479">Metal-binding</keyword>
<dbReference type="Pfam" id="PF20173">
    <property type="entry name" value="ZnF_RZ-type"/>
    <property type="match status" value="1"/>
</dbReference>
<comment type="subcellular location">
    <subcellularLocation>
        <location evidence="1">Cytoplasm</location>
    </subcellularLocation>
</comment>
<keyword evidence="2" id="KW-0963">Cytoplasm</keyword>
<dbReference type="STRING" id="44941.A0A397W8I3"/>
<name>A0A397W8I3_9GLOM</name>
<dbReference type="PANTHER" id="PTHR22605">
    <property type="entry name" value="RZ-TYPE DOMAIN-CONTAINING PROTEIN"/>
    <property type="match status" value="1"/>
</dbReference>
<comment type="caution">
    <text evidence="8">The sequence shown here is derived from an EMBL/GenBank/DDBJ whole genome shotgun (WGS) entry which is preliminary data.</text>
</comment>
<keyword evidence="5" id="KW-0862">Zinc</keyword>
<evidence type="ECO:0000313" key="9">
    <source>
        <dbReference type="Proteomes" id="UP000266673"/>
    </source>
</evidence>
<evidence type="ECO:0000256" key="3">
    <source>
        <dbReference type="ARBA" id="ARBA00022723"/>
    </source>
</evidence>
<dbReference type="GO" id="GO:0008270">
    <property type="term" value="F:zinc ion binding"/>
    <property type="evidence" value="ECO:0007669"/>
    <property type="project" value="UniProtKB-KW"/>
</dbReference>
<dbReference type="GO" id="GO:0005737">
    <property type="term" value="C:cytoplasm"/>
    <property type="evidence" value="ECO:0007669"/>
    <property type="project" value="UniProtKB-SubCell"/>
</dbReference>
<dbReference type="EMBL" id="QKWP01000001">
    <property type="protein sequence ID" value="RIB31020.1"/>
    <property type="molecule type" value="Genomic_DNA"/>
</dbReference>
<gene>
    <name evidence="8" type="ORF">C2G38_2257165</name>
</gene>
<dbReference type="Proteomes" id="UP000266673">
    <property type="component" value="Unassembled WGS sequence"/>
</dbReference>
<sequence length="1695" mass="196883">MCEIFNKFGGNKFKAIYPEIFKEIIRKEQEDYIKRMTKPPQTAENDALLENVLVMIVCILTRIPVFIIGAPGASKSLAIRLVSQNLRGSDSDDPYFRGLPQVYVIPHQGSSSSTSDGIVKVFDKANNYQKGNSDEFTLITVVLLDEIGLAETSPYNPLKVLYSLLEPSYPAELPNVSVIRISNWRLDNSKSSRASIVQRPKFEQSDLIDTAKWLLEKNKLKTWNSFRSKKLQSLANSYLEYEKNQPIPNFHGLRDYYSFIKSLNNGELKSELTQMLFARNFGGTDQLNMLCQVHFNDKKNPKTDQIHTWDLDPVIIYGSQFPDDFDGDYQYGILNRIMMCIEAGKPLILTDIEVIYGSLYDLWNQNYITVGRKGDQKYYTRIALGAYSNPMNGRGTCKLDKKYINLCEEDMSVLDFNEHDIFVGLDREETLQSLVILNSNNLQLKDENNILDKCKEQLLGIALFHQVTEEKQGFKVIINTFSNINADINSYLKDIITCQIDKISIFKSKAQLQSRIKYFWQESKAELLILQCDLTTINAGCIKLAKFLIEQYSNKSILQEQTKHVCIILHMRRKNDKPTILSFNFMCGWDLVTIENLTKQEYPLSTYLDGNLIEILNITNAFDEIINQDLLWCLLCMKFQSSDESANYIKFLARKIPEHIKFLDCLKIRTFNCNDDISLFEFWKKIFMDTKIVDIKFMAEPKPDVYFVPNKGYNLKFPFLTYFMDQINKFKRLYQQDFEILAEEEENFDEETRELKAIIVNDCIERFFNNIMNVFPLFKMLYFYDAADLYFKDFVSIISPLSNDEENNELLCWIISHHMKQQVPNPIRLHVHWWYNADFILAELQLTLLFPDIKEKVLSTEFDESLELNFEDFLLEQVSEMMMENLCSVNIDDPIDDTNNTQNHLQLWQRNGMNFLLLSNKLSSSFDNSTLLKLRVYNDLSKSLPFMKLLKIRKFESELGNDDMFSEQFIEIVFEKLDELEQTEQNLSTRRSFVYRCLGVLQPDSPVRLHPYMKIFSQDPLPLTFVTIYNIFYIESFEKLAQYYLKATEILITNDVKALQLISAIALLKTFANKLWNSTVKSISLTDPIEFKFEADKFSIDHLNNQLTLDQPLIHSFKVYLLKLLRLKGLSINEVKQFCETQQQQLSWLGILHWDDHDSRLDFNPYWCLDHYKQTELASKKINIGDKSHLNEILYEISDPNVNNVVAKKVSFAGMIITKFYLIQASRELKQSENYLSHQIIECLNSSQLPTIYKNSLLNFLSNKYQFCKITTNNDNTKLFISSVVAHIVALHISIPANASPLAAYMQNLQNYKNTFILACPSNEQSVLLNLLIVETKQDPNYMYKELTRYTCSCGYIYVVADCGNVIEESKCPNCKKIIGAVNGEYGKTAQGAIRLDEEPLTQIVNDQDEQGYIIEMRKTEDYYSVRSMSPAAYRILHLFVHAIIGIQAPSDIVTDFITNNKNANNVGNIINYCRRHINNDWEMLKNNLACGDEHLSSIIHSILSEMSQDPLQKVKKFTTPIQREAWEAQFSQRYVSSKIKNAIGTATDFRMVMAASTLKIENEINEIVMINDKYCKDHLPRLWCLIGETSMNSFKAYYSCNNEYAKSFLFINVFLKHEKYLSLIKHMLPIVKFTQILSSCLSYRIERQVARKLTFQQFIINESERDDTGETMRSLNEAFNSFMELWNTLAPHIK</sequence>
<keyword evidence="6" id="KW-0391">Immunity</keyword>
<evidence type="ECO:0000313" key="8">
    <source>
        <dbReference type="EMBL" id="RIB31020.1"/>
    </source>
</evidence>
<dbReference type="InterPro" id="IPR027417">
    <property type="entry name" value="P-loop_NTPase"/>
</dbReference>
<evidence type="ECO:0000256" key="6">
    <source>
        <dbReference type="ARBA" id="ARBA00022859"/>
    </source>
</evidence>
<organism evidence="8 9">
    <name type="scientific">Gigaspora rosea</name>
    <dbReference type="NCBI Taxonomy" id="44941"/>
    <lineage>
        <taxon>Eukaryota</taxon>
        <taxon>Fungi</taxon>
        <taxon>Fungi incertae sedis</taxon>
        <taxon>Mucoromycota</taxon>
        <taxon>Glomeromycotina</taxon>
        <taxon>Glomeromycetes</taxon>
        <taxon>Diversisporales</taxon>
        <taxon>Gigasporaceae</taxon>
        <taxon>Gigaspora</taxon>
    </lineage>
</organism>
<protein>
    <recommendedName>
        <fullName evidence="7">RZ-type domain-containing protein</fullName>
    </recommendedName>
</protein>
<evidence type="ECO:0000256" key="5">
    <source>
        <dbReference type="ARBA" id="ARBA00022833"/>
    </source>
</evidence>
<dbReference type="InterPro" id="IPR046439">
    <property type="entry name" value="ZF_RZ_dom"/>
</dbReference>
<feature type="domain" description="RZ-type" evidence="7">
    <location>
        <begin position="1320"/>
        <end position="1411"/>
    </location>
</feature>
<proteinExistence type="predicted"/>
<dbReference type="PROSITE" id="PS51981">
    <property type="entry name" value="ZF_RZ"/>
    <property type="match status" value="1"/>
</dbReference>
<evidence type="ECO:0000259" key="7">
    <source>
        <dbReference type="PROSITE" id="PS51981"/>
    </source>
</evidence>
<dbReference type="SUPFAM" id="SSF52540">
    <property type="entry name" value="P-loop containing nucleoside triphosphate hydrolases"/>
    <property type="match status" value="1"/>
</dbReference>
<dbReference type="GO" id="GO:0016887">
    <property type="term" value="F:ATP hydrolysis activity"/>
    <property type="evidence" value="ECO:0007669"/>
    <property type="project" value="InterPro"/>
</dbReference>
<dbReference type="OrthoDB" id="2400221at2759"/>
<reference evidence="8 9" key="1">
    <citation type="submission" date="2018-06" db="EMBL/GenBank/DDBJ databases">
        <title>Comparative genomics reveals the genomic features of Rhizophagus irregularis, R. cerebriforme, R. diaphanum and Gigaspora rosea, and their symbiotic lifestyle signature.</title>
        <authorList>
            <person name="Morin E."/>
            <person name="San Clemente H."/>
            <person name="Chen E.C.H."/>
            <person name="De La Providencia I."/>
            <person name="Hainaut M."/>
            <person name="Kuo A."/>
            <person name="Kohler A."/>
            <person name="Murat C."/>
            <person name="Tang N."/>
            <person name="Roy S."/>
            <person name="Loubradou J."/>
            <person name="Henrissat B."/>
            <person name="Grigoriev I.V."/>
            <person name="Corradi N."/>
            <person name="Roux C."/>
            <person name="Martin F.M."/>
        </authorList>
    </citation>
    <scope>NUCLEOTIDE SEQUENCE [LARGE SCALE GENOMIC DNA]</scope>
    <source>
        <strain evidence="8 9">DAOM 194757</strain>
    </source>
</reference>
<keyword evidence="4" id="KW-0863">Zinc-finger</keyword>
<dbReference type="InterPro" id="IPR031248">
    <property type="entry name" value="RNF213"/>
</dbReference>
<dbReference type="GO" id="GO:0004842">
    <property type="term" value="F:ubiquitin-protein transferase activity"/>
    <property type="evidence" value="ECO:0007669"/>
    <property type="project" value="InterPro"/>
</dbReference>